<protein>
    <recommendedName>
        <fullName evidence="5">acylaminoacyl-peptidase</fullName>
        <ecNumber evidence="5">3.4.19.1</ecNumber>
    </recommendedName>
</protein>
<dbReference type="InterPro" id="IPR029058">
    <property type="entry name" value="AB_hydrolase_fold"/>
</dbReference>
<dbReference type="Pfam" id="PF19283">
    <property type="entry name" value="APEH_N"/>
    <property type="match status" value="1"/>
</dbReference>
<comment type="similarity">
    <text evidence="3">Belongs to the peptidase S9C family.</text>
</comment>
<dbReference type="PANTHER" id="PTHR42776">
    <property type="entry name" value="SERINE PEPTIDASE S9 FAMILY MEMBER"/>
    <property type="match status" value="1"/>
</dbReference>
<dbReference type="PANTHER" id="PTHR42776:SF4">
    <property type="entry name" value="ACYLAMINO-ACID-RELEASING ENZYME"/>
    <property type="match status" value="1"/>
</dbReference>
<comment type="caution">
    <text evidence="10">The sequence shown here is derived from an EMBL/GenBank/DDBJ whole genome shotgun (WGS) entry which is preliminary data.</text>
</comment>
<gene>
    <name evidence="10" type="ORF">DERF_016703</name>
</gene>
<reference evidence="10" key="1">
    <citation type="submission" date="2013-05" db="EMBL/GenBank/DDBJ databases">
        <authorList>
            <person name="Yim A.K.Y."/>
            <person name="Chan T.F."/>
            <person name="Ji K.M."/>
            <person name="Liu X.Y."/>
            <person name="Zhou J.W."/>
            <person name="Li R.Q."/>
            <person name="Yang K.Y."/>
            <person name="Li J."/>
            <person name="Li M."/>
            <person name="Law P.T.W."/>
            <person name="Wu Y.L."/>
            <person name="Cai Z.L."/>
            <person name="Qin H."/>
            <person name="Bao Y."/>
            <person name="Leung R.K.K."/>
            <person name="Ng P.K.S."/>
            <person name="Zou J."/>
            <person name="Zhong X.J."/>
            <person name="Ran P.X."/>
            <person name="Zhong N.S."/>
            <person name="Liu Z.G."/>
            <person name="Tsui S.K.W."/>
        </authorList>
    </citation>
    <scope>NUCLEOTIDE SEQUENCE</scope>
    <source>
        <strain evidence="10">Derf</strain>
        <tissue evidence="10">Whole organism</tissue>
    </source>
</reference>
<evidence type="ECO:0000256" key="5">
    <source>
        <dbReference type="ARBA" id="ARBA00012917"/>
    </source>
</evidence>
<evidence type="ECO:0000259" key="9">
    <source>
        <dbReference type="Pfam" id="PF19283"/>
    </source>
</evidence>
<sequence>MENFRDRYNIDRLKSLYNEYSFKPIPTRVTFIDDNSSFESDPNFRPQTLKISYQFRDTYQVKTSCYNKIYCWDQSSGTYKNKGLPEEQSEYVPSFNVSLQATSLDGKRTVYLKSKSDSKSSKSEQFIVIYDKTGVCTTIDVKSLNDELQIIENLHMSSFVLNEDGNYLLCLAEIQDKSNKDESPSVSKEYNINSHEYKQSWGEKFSTIYHTSIALIDLQKSKCILLDKVGVSLCQPFFFKSGDSSILSIGCIGFKEVPYKLGLIYCTNRVSYLFGAKVVRDPFGSTNVEPEIYYGDSADLSIRSPRVYYSNGYDNKIVFLESNAGGAHDKAARLQYFDVETRKIRTIIDDKIKREVIKKEDGTVSYSDIGPIFSSGLPKNCFTKDGKYILFDSETPFYRKSFAVKMEDHSVQMLDFADSTQIIDVNHDWVCAIGSSINQLPLVYLGKFSESNTKMQIVDDRQVRILETISFGMFMLPSKHYENKYITAIWTSPKEMVNKSGPIVIIPHGGPHSHYACTYLQSVALYNELGLKTCLVNYVGSTGIDQEYVEALLGNVGTSDVQDLLDVIQYMITNHHADKDRIILNGGSHGGFLVTNISGQHPEMNFLACIARNPVIDISIMVGITDIPDWNVVEALGVKEFRSLSEIYPRNVDEMSQMYSKSPLAHIAKVKVPTLLLLGKEDLRVPFPPGLLYHRILKARGIETRCLVYDDVHDLYKINVDFDCFINVAKFIEKFIYYNSQ</sequence>
<evidence type="ECO:0000259" key="8">
    <source>
        <dbReference type="Pfam" id="PF00326"/>
    </source>
</evidence>
<dbReference type="EC" id="3.4.19.1" evidence="5"/>
<name>A0A922HK65_DERFA</name>
<keyword evidence="11" id="KW-1185">Reference proteome</keyword>
<keyword evidence="7" id="KW-0378">Hydrolase</keyword>
<dbReference type="EMBL" id="ASGP02000010">
    <property type="protein sequence ID" value="KAH9490504.1"/>
    <property type="molecule type" value="Genomic_DNA"/>
</dbReference>
<proteinExistence type="inferred from homology"/>
<keyword evidence="6" id="KW-0963">Cytoplasm</keyword>
<dbReference type="GO" id="GO:0004252">
    <property type="term" value="F:serine-type endopeptidase activity"/>
    <property type="evidence" value="ECO:0007669"/>
    <property type="project" value="TreeGrafter"/>
</dbReference>
<dbReference type="InterPro" id="IPR045550">
    <property type="entry name" value="AARE_N"/>
</dbReference>
<evidence type="ECO:0000256" key="2">
    <source>
        <dbReference type="ARBA" id="ARBA00004496"/>
    </source>
</evidence>
<feature type="domain" description="Acylamino-acid-releasing enzyme N-terminal" evidence="9">
    <location>
        <begin position="195"/>
        <end position="457"/>
    </location>
</feature>
<evidence type="ECO:0000256" key="6">
    <source>
        <dbReference type="ARBA" id="ARBA00022490"/>
    </source>
</evidence>
<dbReference type="SUPFAM" id="SSF53474">
    <property type="entry name" value="alpha/beta-Hydrolases"/>
    <property type="match status" value="1"/>
</dbReference>
<dbReference type="Pfam" id="PF00326">
    <property type="entry name" value="Peptidase_S9"/>
    <property type="match status" value="1"/>
</dbReference>
<organism evidence="10 11">
    <name type="scientific">Dermatophagoides farinae</name>
    <name type="common">American house dust mite</name>
    <dbReference type="NCBI Taxonomy" id="6954"/>
    <lineage>
        <taxon>Eukaryota</taxon>
        <taxon>Metazoa</taxon>
        <taxon>Ecdysozoa</taxon>
        <taxon>Arthropoda</taxon>
        <taxon>Chelicerata</taxon>
        <taxon>Arachnida</taxon>
        <taxon>Acari</taxon>
        <taxon>Acariformes</taxon>
        <taxon>Sarcoptiformes</taxon>
        <taxon>Astigmata</taxon>
        <taxon>Psoroptidia</taxon>
        <taxon>Analgoidea</taxon>
        <taxon>Pyroglyphidae</taxon>
        <taxon>Dermatophagoidinae</taxon>
        <taxon>Dermatophagoides</taxon>
    </lineage>
</organism>
<dbReference type="InterPro" id="IPR001375">
    <property type="entry name" value="Peptidase_S9_cat"/>
</dbReference>
<evidence type="ECO:0000256" key="3">
    <source>
        <dbReference type="ARBA" id="ARBA00010040"/>
    </source>
</evidence>
<evidence type="ECO:0000256" key="4">
    <source>
        <dbReference type="ARBA" id="ARBA00011881"/>
    </source>
</evidence>
<dbReference type="Proteomes" id="UP000790347">
    <property type="component" value="Unassembled WGS sequence"/>
</dbReference>
<comment type="catalytic activity">
    <reaction evidence="1">
        <text>Cleavage of an N-acetyl or N-formyl amino acid from the N-terminus of a polypeptide.</text>
        <dbReference type="EC" id="3.4.19.1"/>
    </reaction>
</comment>
<feature type="domain" description="Peptidase S9 prolyl oligopeptidase catalytic" evidence="8">
    <location>
        <begin position="523"/>
        <end position="716"/>
    </location>
</feature>
<dbReference type="Gene3D" id="3.40.50.1820">
    <property type="entry name" value="alpha/beta hydrolase"/>
    <property type="match status" value="1"/>
</dbReference>
<comment type="subcellular location">
    <subcellularLocation>
        <location evidence="2">Cytoplasm</location>
    </subcellularLocation>
</comment>
<accession>A0A922HK65</accession>
<reference evidence="10" key="2">
    <citation type="journal article" date="2022" name="Res Sq">
        <title>Comparative Genomics Reveals Insights into the Divergent Evolution of Astigmatic Mites and Household Pest Adaptations.</title>
        <authorList>
            <person name="Xiong Q."/>
            <person name="Wan A.T.-Y."/>
            <person name="Liu X.-Y."/>
            <person name="Fung C.S.-H."/>
            <person name="Xiao X."/>
            <person name="Malainual N."/>
            <person name="Hou J."/>
            <person name="Wang L."/>
            <person name="Wang M."/>
            <person name="Yang K."/>
            <person name="Cui Y."/>
            <person name="Leung E."/>
            <person name="Nong W."/>
            <person name="Shin S.-K."/>
            <person name="Au S."/>
            <person name="Jeong K.Y."/>
            <person name="Chew F.T."/>
            <person name="Hui J."/>
            <person name="Leung T.F."/>
            <person name="Tungtrongchitr A."/>
            <person name="Zhong N."/>
            <person name="Liu Z."/>
            <person name="Tsui S."/>
        </authorList>
    </citation>
    <scope>NUCLEOTIDE SEQUENCE</scope>
    <source>
        <strain evidence="10">Derf</strain>
        <tissue evidence="10">Whole organism</tissue>
    </source>
</reference>
<evidence type="ECO:0000256" key="7">
    <source>
        <dbReference type="ARBA" id="ARBA00022801"/>
    </source>
</evidence>
<evidence type="ECO:0000313" key="10">
    <source>
        <dbReference type="EMBL" id="KAH9490504.1"/>
    </source>
</evidence>
<comment type="subunit">
    <text evidence="4">Homotetramer.</text>
</comment>
<evidence type="ECO:0000256" key="1">
    <source>
        <dbReference type="ARBA" id="ARBA00000721"/>
    </source>
</evidence>
<dbReference type="AlphaFoldDB" id="A0A922HK65"/>
<evidence type="ECO:0000313" key="11">
    <source>
        <dbReference type="Proteomes" id="UP000790347"/>
    </source>
</evidence>
<dbReference type="GO" id="GO:0006508">
    <property type="term" value="P:proteolysis"/>
    <property type="evidence" value="ECO:0007669"/>
    <property type="project" value="InterPro"/>
</dbReference>